<comment type="caution">
    <text evidence="5">The sequence shown here is derived from an EMBL/GenBank/DDBJ whole genome shotgun (WGS) entry which is preliminary data.</text>
</comment>
<dbReference type="EMBL" id="SJOA01000013">
    <property type="protein sequence ID" value="TCB58235.1"/>
    <property type="molecule type" value="Genomic_DNA"/>
</dbReference>
<accession>A0A4R0EL30</accession>
<evidence type="ECO:0000313" key="5">
    <source>
        <dbReference type="EMBL" id="TCB58235.1"/>
    </source>
</evidence>
<dbReference type="NCBIfam" id="TIGR01484">
    <property type="entry name" value="HAD-SF-IIB"/>
    <property type="match status" value="1"/>
</dbReference>
<dbReference type="Gene3D" id="3.40.50.1000">
    <property type="entry name" value="HAD superfamily/HAD-like"/>
    <property type="match status" value="1"/>
</dbReference>
<evidence type="ECO:0000256" key="2">
    <source>
        <dbReference type="ARBA" id="ARBA00008770"/>
    </source>
</evidence>
<comment type="pathway">
    <text evidence="1 4">Glycan biosynthesis; trehalose biosynthesis.</text>
</comment>
<dbReference type="InterPro" id="IPR003337">
    <property type="entry name" value="Trehalose_PPase"/>
</dbReference>
<dbReference type="InterPro" id="IPR036412">
    <property type="entry name" value="HAD-like_sf"/>
</dbReference>
<dbReference type="UniPathway" id="UPA00299"/>
<keyword evidence="4" id="KW-0479">Metal-binding</keyword>
<protein>
    <recommendedName>
        <fullName evidence="4">Trehalose 6-phosphate phosphatase</fullName>
        <ecNumber evidence="4">3.1.3.12</ecNumber>
    </recommendedName>
</protein>
<comment type="cofactor">
    <cofactor evidence="4">
        <name>Mg(2+)</name>
        <dbReference type="ChEBI" id="CHEBI:18420"/>
    </cofactor>
</comment>
<sequence>MRNATTQFLNNESYSSNILQLISHHFSKEKQYCLFLDIDGTLSEFHIDPSQSFIPKSTLQTLQQLMELNIPVIAITGRSVKVAAQLFSHLQLPIAGTHGLEIQIDQEKKLNTCVDETDISLLQHNVHKACIPYPQLLIENKDYSVAIHYREYPELAEVAKKIAHDIQCIHPKFKINEGKYVFELLPAEADKGQAIEKILNHFNFSNILPIFIGDDKTDESGFKIINHYHGVSIKVGEEQTQAHYRLKNVADVAHFLDLFSQFLKTHFSRQSGVSNGEKACLN</sequence>
<proteinExistence type="inferred from homology"/>
<evidence type="ECO:0000313" key="6">
    <source>
        <dbReference type="Proteomes" id="UP000291380"/>
    </source>
</evidence>
<dbReference type="EC" id="3.1.3.12" evidence="4"/>
<dbReference type="GO" id="GO:0005992">
    <property type="term" value="P:trehalose biosynthetic process"/>
    <property type="evidence" value="ECO:0007669"/>
    <property type="project" value="UniProtKB-UniPathway"/>
</dbReference>
<keyword evidence="4" id="KW-0460">Magnesium</keyword>
<dbReference type="SUPFAM" id="SSF56784">
    <property type="entry name" value="HAD-like"/>
    <property type="match status" value="1"/>
</dbReference>
<keyword evidence="3 4" id="KW-0378">Hydrolase</keyword>
<dbReference type="GO" id="GO:0004805">
    <property type="term" value="F:trehalose-phosphatase activity"/>
    <property type="evidence" value="ECO:0007669"/>
    <property type="project" value="UniProtKB-EC"/>
</dbReference>
<dbReference type="NCBIfam" id="TIGR00685">
    <property type="entry name" value="T6PP"/>
    <property type="match status" value="1"/>
</dbReference>
<organism evidence="5 6">
    <name type="scientific">Acinetobacter terrae</name>
    <dbReference type="NCBI Taxonomy" id="2731247"/>
    <lineage>
        <taxon>Bacteria</taxon>
        <taxon>Pseudomonadati</taxon>
        <taxon>Pseudomonadota</taxon>
        <taxon>Gammaproteobacteria</taxon>
        <taxon>Moraxellales</taxon>
        <taxon>Moraxellaceae</taxon>
        <taxon>Acinetobacter</taxon>
        <taxon>Acinetobacter Taxon 24</taxon>
    </lineage>
</organism>
<dbReference type="AlphaFoldDB" id="A0A4R0EL30"/>
<dbReference type="InterPro" id="IPR044651">
    <property type="entry name" value="OTSB-like"/>
</dbReference>
<dbReference type="Pfam" id="PF02358">
    <property type="entry name" value="Trehalose_PPase"/>
    <property type="match status" value="1"/>
</dbReference>
<dbReference type="OrthoDB" id="9814913at2"/>
<reference evidence="5 6" key="1">
    <citation type="submission" date="2019-02" db="EMBL/GenBank/DDBJ databases">
        <title>High diversity of culturable Acinetobacter species in natural soil and water ecosystems.</title>
        <authorList>
            <person name="Radolfova-Krizova L."/>
            <person name="Nemec A."/>
        </authorList>
    </citation>
    <scope>NUCLEOTIDE SEQUENCE [LARGE SCALE GENOMIC DNA]</scope>
    <source>
        <strain evidence="5 6">ANC 4281</strain>
    </source>
</reference>
<comment type="catalytic activity">
    <reaction evidence="4">
        <text>alpha,alpha-trehalose 6-phosphate + H2O = alpha,alpha-trehalose + phosphate</text>
        <dbReference type="Rhea" id="RHEA:23420"/>
        <dbReference type="ChEBI" id="CHEBI:15377"/>
        <dbReference type="ChEBI" id="CHEBI:16551"/>
        <dbReference type="ChEBI" id="CHEBI:43474"/>
        <dbReference type="ChEBI" id="CHEBI:58429"/>
        <dbReference type="EC" id="3.1.3.12"/>
    </reaction>
</comment>
<dbReference type="InterPro" id="IPR006379">
    <property type="entry name" value="HAD-SF_hydro_IIB"/>
</dbReference>
<dbReference type="Proteomes" id="UP000291380">
    <property type="component" value="Unassembled WGS sequence"/>
</dbReference>
<dbReference type="GO" id="GO:0000287">
    <property type="term" value="F:magnesium ion binding"/>
    <property type="evidence" value="ECO:0007669"/>
    <property type="project" value="UniProtKB-ARBA"/>
</dbReference>
<dbReference type="PANTHER" id="PTHR43768">
    <property type="entry name" value="TREHALOSE 6-PHOSPHATE PHOSPHATASE"/>
    <property type="match status" value="1"/>
</dbReference>
<comment type="similarity">
    <text evidence="2 4">Belongs to the trehalose phosphatase family.</text>
</comment>
<evidence type="ECO:0000256" key="4">
    <source>
        <dbReference type="RuleBase" id="RU361117"/>
    </source>
</evidence>
<gene>
    <name evidence="5" type="primary">otsB</name>
    <name evidence="5" type="ORF">E0H85_11055</name>
</gene>
<dbReference type="RefSeq" id="WP_131271554.1">
    <property type="nucleotide sequence ID" value="NZ_SJOA01000013.1"/>
</dbReference>
<comment type="function">
    <text evidence="4">Removes the phosphate from trehalose 6-phosphate to produce free trehalose.</text>
</comment>
<dbReference type="InterPro" id="IPR023214">
    <property type="entry name" value="HAD_sf"/>
</dbReference>
<evidence type="ECO:0000256" key="1">
    <source>
        <dbReference type="ARBA" id="ARBA00005199"/>
    </source>
</evidence>
<dbReference type="Gene3D" id="3.30.70.1020">
    <property type="entry name" value="Trehalose-6-phosphate phosphatase related protein, domain 2"/>
    <property type="match status" value="1"/>
</dbReference>
<evidence type="ECO:0000256" key="3">
    <source>
        <dbReference type="ARBA" id="ARBA00022801"/>
    </source>
</evidence>
<dbReference type="PANTHER" id="PTHR43768:SF3">
    <property type="entry name" value="TREHALOSE 6-PHOSPHATE PHOSPHATASE"/>
    <property type="match status" value="1"/>
</dbReference>
<name>A0A4R0EL30_9GAMM</name>